<dbReference type="AlphaFoldDB" id="A0A0A0EB10"/>
<proteinExistence type="predicted"/>
<dbReference type="EMBL" id="AQQX01000011">
    <property type="protein sequence ID" value="KGM47385.1"/>
    <property type="molecule type" value="Genomic_DNA"/>
</dbReference>
<comment type="caution">
    <text evidence="1">The sequence shown here is derived from an EMBL/GenBank/DDBJ whole genome shotgun (WGS) entry which is preliminary data.</text>
</comment>
<organism evidence="1 2">
    <name type="scientific">Pseudooceanicola atlanticus</name>
    <dbReference type="NCBI Taxonomy" id="1461694"/>
    <lineage>
        <taxon>Bacteria</taxon>
        <taxon>Pseudomonadati</taxon>
        <taxon>Pseudomonadota</taxon>
        <taxon>Alphaproteobacteria</taxon>
        <taxon>Rhodobacterales</taxon>
        <taxon>Paracoccaceae</taxon>
        <taxon>Pseudooceanicola</taxon>
    </lineage>
</organism>
<dbReference type="RefSeq" id="WP_043752747.1">
    <property type="nucleotide sequence ID" value="NZ_AQQX01000011.1"/>
</dbReference>
<reference evidence="1 2" key="1">
    <citation type="journal article" date="2015" name="Antonie Van Leeuwenhoek">
        <title>Pseudooceanicola atlanticus gen. nov. sp. nov., isolated from surface seawater of the Atlantic Ocean and reclassification of Oceanicola batsensis, Oceanicola marinus, Oceanicola nitratireducens, Oceanicola nanhaiensis, Oceanicola antarcticus and Oceanicola flagellatus, as Pseudooceanicola batsensis comb. nov., Pseudooceanicola marinus comb. nov., Pseudooceanicola nitratireducens comb. nov., Pseudooceanicola nanhaiensis comb. nov., Pseudooceanicola antarcticus comb. nov., and Pseudooceanicola flagellatus comb. nov.</title>
        <authorList>
            <person name="Lai Q."/>
            <person name="Li G."/>
            <person name="Liu X."/>
            <person name="Du Y."/>
            <person name="Sun F."/>
            <person name="Shao Z."/>
        </authorList>
    </citation>
    <scope>NUCLEOTIDE SEQUENCE [LARGE SCALE GENOMIC DNA]</scope>
    <source>
        <strain evidence="1 2">22II-s11g</strain>
    </source>
</reference>
<gene>
    <name evidence="1" type="ORF">ATO9_18475</name>
</gene>
<dbReference type="Proteomes" id="UP000030004">
    <property type="component" value="Unassembled WGS sequence"/>
</dbReference>
<dbReference type="OrthoDB" id="7875218at2"/>
<protein>
    <submittedName>
        <fullName evidence="1">Uncharacterized protein</fullName>
    </submittedName>
</protein>
<sequence>MQDLMGKLGALRRPQLMVTAAQKGADGYDRERDLPVLLGRVPRCGPAMMALLEQEEAMEACRVSRMPGYAAADHLMVLIALMGEARELRRLQLV</sequence>
<dbReference type="eggNOG" id="ENOG5032YYG">
    <property type="taxonomic scope" value="Bacteria"/>
</dbReference>
<name>A0A0A0EB10_9RHOB</name>
<dbReference type="STRING" id="1461694.ATO9_18475"/>
<dbReference type="Pfam" id="PF20083">
    <property type="entry name" value="DUF6477"/>
    <property type="match status" value="1"/>
</dbReference>
<accession>A0A0A0EB10</accession>
<evidence type="ECO:0000313" key="2">
    <source>
        <dbReference type="Proteomes" id="UP000030004"/>
    </source>
</evidence>
<dbReference type="InterPro" id="IPR045516">
    <property type="entry name" value="DUF6477"/>
</dbReference>
<evidence type="ECO:0000313" key="1">
    <source>
        <dbReference type="EMBL" id="KGM47385.1"/>
    </source>
</evidence>
<keyword evidence="2" id="KW-1185">Reference proteome</keyword>